<dbReference type="OrthoDB" id="3378718at2"/>
<dbReference type="KEGG" id="moc:BB934_45190"/>
<dbReference type="GO" id="GO:0005886">
    <property type="term" value="C:plasma membrane"/>
    <property type="evidence" value="ECO:0007669"/>
    <property type="project" value="UniProtKB-SubCell"/>
</dbReference>
<evidence type="ECO:0000259" key="8">
    <source>
        <dbReference type="Pfam" id="PF02203"/>
    </source>
</evidence>
<evidence type="ECO:0000313" key="9">
    <source>
        <dbReference type="EMBL" id="ANY85417.1"/>
    </source>
</evidence>
<evidence type="ECO:0000256" key="5">
    <source>
        <dbReference type="ARBA" id="ARBA00023136"/>
    </source>
</evidence>
<evidence type="ECO:0000256" key="4">
    <source>
        <dbReference type="ARBA" id="ARBA00022989"/>
    </source>
</evidence>
<geneLocation type="plasmid" evidence="9">
    <name>unnamed5</name>
</geneLocation>
<dbReference type="GO" id="GO:0007165">
    <property type="term" value="P:signal transduction"/>
    <property type="evidence" value="ECO:0007669"/>
    <property type="project" value="UniProtKB-KW"/>
</dbReference>
<keyword evidence="6" id="KW-0807">Transducer</keyword>
<keyword evidence="2" id="KW-1003">Cell membrane</keyword>
<dbReference type="EMBL" id="CP016621">
    <property type="protein sequence ID" value="ANY85417.1"/>
    <property type="molecule type" value="Genomic_DNA"/>
</dbReference>
<comment type="subcellular location">
    <subcellularLocation>
        <location evidence="1">Cell membrane</location>
    </subcellularLocation>
</comment>
<organism evidence="9">
    <name type="scientific">Microvirga ossetica</name>
    <dbReference type="NCBI Taxonomy" id="1882682"/>
    <lineage>
        <taxon>Bacteria</taxon>
        <taxon>Pseudomonadati</taxon>
        <taxon>Pseudomonadota</taxon>
        <taxon>Alphaproteobacteria</taxon>
        <taxon>Hyphomicrobiales</taxon>
        <taxon>Methylobacteriaceae</taxon>
        <taxon>Microvirga</taxon>
    </lineage>
</organism>
<evidence type="ECO:0000256" key="3">
    <source>
        <dbReference type="ARBA" id="ARBA00022692"/>
    </source>
</evidence>
<name>A0A1B2EZQ7_9HYPH</name>
<keyword evidence="4 7" id="KW-1133">Transmembrane helix</keyword>
<evidence type="ECO:0000256" key="1">
    <source>
        <dbReference type="ARBA" id="ARBA00004236"/>
    </source>
</evidence>
<feature type="domain" description="Chemotaxis methyl-accepting receptor Tar-related ligand-binding" evidence="8">
    <location>
        <begin position="3"/>
        <end position="172"/>
    </location>
</feature>
<gene>
    <name evidence="9" type="ORF">BB934_45190</name>
</gene>
<dbReference type="Gene3D" id="6.10.340.10">
    <property type="match status" value="1"/>
</dbReference>
<evidence type="ECO:0000256" key="2">
    <source>
        <dbReference type="ARBA" id="ARBA00022475"/>
    </source>
</evidence>
<reference evidence="9" key="1">
    <citation type="submission" date="2016-07" db="EMBL/GenBank/DDBJ databases">
        <title>Microvirga ossetica sp. nov. a new species of rhizobia isolated from root nodules of the legume species Vicia alpestris Steven originated from North Ossetia region in the Caucasus.</title>
        <authorList>
            <person name="Safronova V.I."/>
            <person name="Kuznetsova I.G."/>
            <person name="Sazanova A.L."/>
            <person name="Belimov A."/>
            <person name="Andronov E."/>
            <person name="Osledkin Y.S."/>
            <person name="Onishchuk O.P."/>
            <person name="Kurchak O.N."/>
            <person name="Shaposhnikov A.I."/>
            <person name="Willems A."/>
            <person name="Tikhonovich I.A."/>
        </authorList>
    </citation>
    <scope>NUCLEOTIDE SEQUENCE [LARGE SCALE GENOMIC DNA]</scope>
    <source>
        <strain evidence="9">V5/3M</strain>
        <plasmid evidence="9">unnamed5</plasmid>
    </source>
</reference>
<feature type="transmembrane region" description="Helical" evidence="7">
    <location>
        <begin position="12"/>
        <end position="33"/>
    </location>
</feature>
<dbReference type="GO" id="GO:0006935">
    <property type="term" value="P:chemotaxis"/>
    <property type="evidence" value="ECO:0007669"/>
    <property type="project" value="InterPro"/>
</dbReference>
<dbReference type="RefSeq" id="WP_099516189.1">
    <property type="nucleotide sequence ID" value="NZ_CP016621.1"/>
</dbReference>
<proteinExistence type="predicted"/>
<sequence length="302" mass="32650">MSFKNVSIRTKLIGTASMLFMAVVVVGGVGWYASSVANRGLQAVYRDRVVPLRDLKGISDLYAVNIVDTAHKVQDGALTWEAGLERVNEAQANVSRLWGDYLKTHMEADERALADKSQKQREVTKPAVADLAGIMQAKDREAHDRFVIDRLNPAMDPILETVSQLATIQTDETRKEYERSEATYHRAQMWSVVAFTGAFVALLLALWVKVFQVVNPIKGMTAIMKRLAGGDYRATIPGLGRNVQEAASGTESVTGGIGSVRQGAGETGEAASQVLTAAQGLSLNSDDLGHAVSAFLSEVRTA</sequence>
<dbReference type="PANTHER" id="PTHR32089:SF112">
    <property type="entry name" value="LYSOZYME-LIKE PROTEIN-RELATED"/>
    <property type="match status" value="1"/>
</dbReference>
<dbReference type="AlphaFoldDB" id="A0A1B2EZQ7"/>
<keyword evidence="3 7" id="KW-0812">Transmembrane</keyword>
<feature type="transmembrane region" description="Helical" evidence="7">
    <location>
        <begin position="189"/>
        <end position="208"/>
    </location>
</feature>
<protein>
    <recommendedName>
        <fullName evidence="8">Chemotaxis methyl-accepting receptor Tar-related ligand-binding domain-containing protein</fullName>
    </recommendedName>
</protein>
<dbReference type="InterPro" id="IPR003122">
    <property type="entry name" value="Tar_rcpt_lig-bd"/>
</dbReference>
<evidence type="ECO:0000256" key="7">
    <source>
        <dbReference type="SAM" id="Phobius"/>
    </source>
</evidence>
<evidence type="ECO:0000256" key="6">
    <source>
        <dbReference type="ARBA" id="ARBA00023224"/>
    </source>
</evidence>
<keyword evidence="9" id="KW-0614">Plasmid</keyword>
<accession>A0A1B2EZQ7</accession>
<dbReference type="PANTHER" id="PTHR32089">
    <property type="entry name" value="METHYL-ACCEPTING CHEMOTAXIS PROTEIN MCPB"/>
    <property type="match status" value="1"/>
</dbReference>
<dbReference type="Pfam" id="PF02203">
    <property type="entry name" value="TarH"/>
    <property type="match status" value="1"/>
</dbReference>
<keyword evidence="5 7" id="KW-0472">Membrane</keyword>